<keyword evidence="2" id="KW-1185">Reference proteome</keyword>
<reference evidence="1 2" key="1">
    <citation type="journal article" date="2016" name="Genome Announc.">
        <title>Draft Genome Sequence of the Thermotolerant Cyanobacterium Desertifilum sp. IPPAS B-1220.</title>
        <authorList>
            <person name="Mironov K.S."/>
            <person name="Sinetova M.A."/>
            <person name="Bolatkhan K."/>
            <person name="Zayadan B.K."/>
            <person name="Ustinova V.V."/>
            <person name="Kupriyanova E.V."/>
            <person name="Skrypnik A.N."/>
            <person name="Gogoleva N.E."/>
            <person name="Gogolev Y.V."/>
            <person name="Los D.A."/>
        </authorList>
    </citation>
    <scope>NUCLEOTIDE SEQUENCE [LARGE SCALE GENOMIC DNA]</scope>
    <source>
        <strain evidence="1 2">IPPAS B-1220</strain>
    </source>
</reference>
<dbReference type="Proteomes" id="UP000095472">
    <property type="component" value="Chromosome"/>
</dbReference>
<evidence type="ECO:0000313" key="1">
    <source>
        <dbReference type="EMBL" id="XPM63813.1"/>
    </source>
</evidence>
<sequence length="143" mass="16122">MEAVAETDDTLTEKYLEGEEFTEEEIRTALRKGTVEGTIVPMLCGSAFKNKGVQLLLDAVIDYLPAPVDVPPIQGTLPSGEVVERRADDEAPFSALAFKIMARSLRSPYLCARLFRRPAKRQLRPQLHQRQKRTDFSPHRPQS</sequence>
<accession>A0ACD5GST0</accession>
<name>A0ACD5GST0_9CYAN</name>
<evidence type="ECO:0000313" key="2">
    <source>
        <dbReference type="Proteomes" id="UP000095472"/>
    </source>
</evidence>
<organism evidence="1 2">
    <name type="scientific">Desertifilum tharense IPPAS B-1220</name>
    <dbReference type="NCBI Taxonomy" id="1781255"/>
    <lineage>
        <taxon>Bacteria</taxon>
        <taxon>Bacillati</taxon>
        <taxon>Cyanobacteriota</taxon>
        <taxon>Cyanophyceae</taxon>
        <taxon>Desertifilales</taxon>
        <taxon>Desertifilaceae</taxon>
        <taxon>Desertifilum</taxon>
    </lineage>
</organism>
<proteinExistence type="predicted"/>
<dbReference type="EMBL" id="CP182909">
    <property type="protein sequence ID" value="XPM63813.1"/>
    <property type="molecule type" value="Genomic_DNA"/>
</dbReference>
<protein>
    <submittedName>
        <fullName evidence="1">Uncharacterized protein</fullName>
    </submittedName>
</protein>
<gene>
    <name evidence="1" type="ORF">BH720_032335</name>
</gene>